<feature type="domain" description="ABC transporter" evidence="4">
    <location>
        <begin position="16"/>
        <end position="246"/>
    </location>
</feature>
<dbReference type="Proteomes" id="UP000824258">
    <property type="component" value="Unassembled WGS sequence"/>
</dbReference>
<dbReference type="InterPro" id="IPR050153">
    <property type="entry name" value="Metal_Ion_Import_ABC"/>
</dbReference>
<dbReference type="Gene3D" id="3.40.50.300">
    <property type="entry name" value="P-loop containing nucleotide triphosphate hydrolases"/>
    <property type="match status" value="1"/>
</dbReference>
<proteinExistence type="predicted"/>
<dbReference type="PANTHER" id="PTHR42734">
    <property type="entry name" value="METAL TRANSPORT SYSTEM ATP-BINDING PROTEIN TM_0124-RELATED"/>
    <property type="match status" value="1"/>
</dbReference>
<evidence type="ECO:0000256" key="2">
    <source>
        <dbReference type="ARBA" id="ARBA00022741"/>
    </source>
</evidence>
<evidence type="ECO:0000256" key="1">
    <source>
        <dbReference type="ARBA" id="ARBA00022448"/>
    </source>
</evidence>
<name>A0A9D1A7E3_9FIRM</name>
<keyword evidence="2" id="KW-0547">Nucleotide-binding</keyword>
<reference evidence="5" key="2">
    <citation type="journal article" date="2021" name="PeerJ">
        <title>Extensive microbial diversity within the chicken gut microbiome revealed by metagenomics and culture.</title>
        <authorList>
            <person name="Gilroy R."/>
            <person name="Ravi A."/>
            <person name="Getino M."/>
            <person name="Pursley I."/>
            <person name="Horton D.L."/>
            <person name="Alikhan N.F."/>
            <person name="Baker D."/>
            <person name="Gharbi K."/>
            <person name="Hall N."/>
            <person name="Watson M."/>
            <person name="Adriaenssens E.M."/>
            <person name="Foster-Nyarko E."/>
            <person name="Jarju S."/>
            <person name="Secka A."/>
            <person name="Antonio M."/>
            <person name="Oren A."/>
            <person name="Chaudhuri R.R."/>
            <person name="La Ragione R."/>
            <person name="Hildebrand F."/>
            <person name="Pallen M.J."/>
        </authorList>
    </citation>
    <scope>NUCLEOTIDE SEQUENCE</scope>
    <source>
        <strain evidence="5">ChiHjej9B8-7071</strain>
    </source>
</reference>
<evidence type="ECO:0000256" key="3">
    <source>
        <dbReference type="ARBA" id="ARBA00022840"/>
    </source>
</evidence>
<comment type="caution">
    <text evidence="5">The sequence shown here is derived from an EMBL/GenBank/DDBJ whole genome shotgun (WGS) entry which is preliminary data.</text>
</comment>
<dbReference type="GO" id="GO:0005524">
    <property type="term" value="F:ATP binding"/>
    <property type="evidence" value="ECO:0007669"/>
    <property type="project" value="UniProtKB-KW"/>
</dbReference>
<dbReference type="Pfam" id="PF00005">
    <property type="entry name" value="ABC_tran"/>
    <property type="match status" value="1"/>
</dbReference>
<dbReference type="InterPro" id="IPR003593">
    <property type="entry name" value="AAA+_ATPase"/>
</dbReference>
<dbReference type="EMBL" id="DVGD01000144">
    <property type="protein sequence ID" value="HIR09676.1"/>
    <property type="molecule type" value="Genomic_DNA"/>
</dbReference>
<protein>
    <submittedName>
        <fullName evidence="5">Metal ABC transporter ATP-binding protein</fullName>
    </submittedName>
</protein>
<keyword evidence="3 5" id="KW-0067">ATP-binding</keyword>
<gene>
    <name evidence="5" type="ORF">IAA70_04660</name>
</gene>
<dbReference type="SMART" id="SM00382">
    <property type="entry name" value="AAA"/>
    <property type="match status" value="1"/>
</dbReference>
<keyword evidence="1" id="KW-0813">Transport</keyword>
<accession>A0A9D1A7E3</accession>
<reference evidence="5" key="1">
    <citation type="submission" date="2020-10" db="EMBL/GenBank/DDBJ databases">
        <authorList>
            <person name="Gilroy R."/>
        </authorList>
    </citation>
    <scope>NUCLEOTIDE SEQUENCE</scope>
    <source>
        <strain evidence="5">ChiHjej9B8-7071</strain>
    </source>
</reference>
<dbReference type="PROSITE" id="PS50893">
    <property type="entry name" value="ABC_TRANSPORTER_2"/>
    <property type="match status" value="1"/>
</dbReference>
<dbReference type="GO" id="GO:0016887">
    <property type="term" value="F:ATP hydrolysis activity"/>
    <property type="evidence" value="ECO:0007669"/>
    <property type="project" value="InterPro"/>
</dbReference>
<dbReference type="InterPro" id="IPR003439">
    <property type="entry name" value="ABC_transporter-like_ATP-bd"/>
</dbReference>
<dbReference type="SUPFAM" id="SSF52540">
    <property type="entry name" value="P-loop containing nucleoside triphosphate hydrolases"/>
    <property type="match status" value="1"/>
</dbReference>
<dbReference type="AlphaFoldDB" id="A0A9D1A7E3"/>
<sequence length="249" mass="26856">MTHNSHSGSCQGACCLKIQDLSVTFGTDAVLEHVNLHMHCGQIVALIGPNGAGKSTLIRAILGERPYTGTITFSPAGGAPEKLRIGYVPQSPGFDPGDPISVLDLFACCLSRRPAFLPVGKAFRQRVLSCLARVHGEALLNKRVGTLSGGEVQRVLLALALEPMPHMLILDEPLSGVDVEGMTLLMDMLDEIRKTYDLSILMTTHDFSLLEKYCDQVVLIQHQVVAQGAPKEVLSSPEFARVFHMGGSI</sequence>
<evidence type="ECO:0000313" key="6">
    <source>
        <dbReference type="Proteomes" id="UP000824258"/>
    </source>
</evidence>
<dbReference type="InterPro" id="IPR027417">
    <property type="entry name" value="P-loop_NTPase"/>
</dbReference>
<evidence type="ECO:0000313" key="5">
    <source>
        <dbReference type="EMBL" id="HIR09676.1"/>
    </source>
</evidence>
<evidence type="ECO:0000259" key="4">
    <source>
        <dbReference type="PROSITE" id="PS50893"/>
    </source>
</evidence>
<organism evidence="5 6">
    <name type="scientific">Candidatus Avoscillospira stercoripullorum</name>
    <dbReference type="NCBI Taxonomy" id="2840709"/>
    <lineage>
        <taxon>Bacteria</taxon>
        <taxon>Bacillati</taxon>
        <taxon>Bacillota</taxon>
        <taxon>Clostridia</taxon>
        <taxon>Eubacteriales</taxon>
        <taxon>Oscillospiraceae</taxon>
        <taxon>Oscillospiraceae incertae sedis</taxon>
        <taxon>Candidatus Avoscillospira</taxon>
    </lineage>
</organism>